<name>A0ABU2A776_9BURK</name>
<evidence type="ECO:0000256" key="1">
    <source>
        <dbReference type="SAM" id="Phobius"/>
    </source>
</evidence>
<sequence>MFVAVWAIALALLACWSGFVWAAHALLEAVLAHAGKLGTGDWTLPEPLAGWLPTFVAEWLAGTLETWAPQLQSLIGWLPSLSGGVTVLAWVTWTLGALPLLLVGVACHVAAAAYLRSRRPAGALTAG</sequence>
<evidence type="ECO:0000313" key="4">
    <source>
        <dbReference type="Proteomes" id="UP001180825"/>
    </source>
</evidence>
<proteinExistence type="predicted"/>
<dbReference type="Proteomes" id="UP001180825">
    <property type="component" value="Unassembled WGS sequence"/>
</dbReference>
<feature type="chain" id="PRO_5045882154" evidence="2">
    <location>
        <begin position="23"/>
        <end position="127"/>
    </location>
</feature>
<dbReference type="RefSeq" id="WP_310328277.1">
    <property type="nucleotide sequence ID" value="NZ_JAVDXV010000003.1"/>
</dbReference>
<reference evidence="3 4" key="1">
    <citation type="submission" date="2023-07" db="EMBL/GenBank/DDBJ databases">
        <title>Sorghum-associated microbial communities from plants grown in Nebraska, USA.</title>
        <authorList>
            <person name="Schachtman D."/>
        </authorList>
    </citation>
    <scope>NUCLEOTIDE SEQUENCE [LARGE SCALE GENOMIC DNA]</scope>
    <source>
        <strain evidence="3 4">BE316</strain>
    </source>
</reference>
<feature type="transmembrane region" description="Helical" evidence="1">
    <location>
        <begin position="87"/>
        <end position="115"/>
    </location>
</feature>
<keyword evidence="1" id="KW-0812">Transmembrane</keyword>
<keyword evidence="1" id="KW-0472">Membrane</keyword>
<accession>A0ABU2A776</accession>
<organism evidence="3 4">
    <name type="scientific">Roseateles asaccharophilus</name>
    <dbReference type="NCBI Taxonomy" id="582607"/>
    <lineage>
        <taxon>Bacteria</taxon>
        <taxon>Pseudomonadati</taxon>
        <taxon>Pseudomonadota</taxon>
        <taxon>Betaproteobacteria</taxon>
        <taxon>Burkholderiales</taxon>
        <taxon>Sphaerotilaceae</taxon>
        <taxon>Roseateles</taxon>
    </lineage>
</organism>
<dbReference type="EMBL" id="JAVDXV010000003">
    <property type="protein sequence ID" value="MDR7333024.1"/>
    <property type="molecule type" value="Genomic_DNA"/>
</dbReference>
<keyword evidence="4" id="KW-1185">Reference proteome</keyword>
<evidence type="ECO:0000256" key="2">
    <source>
        <dbReference type="SAM" id="SignalP"/>
    </source>
</evidence>
<gene>
    <name evidence="3" type="ORF">J2X21_002157</name>
</gene>
<protein>
    <submittedName>
        <fullName evidence="3">Uncharacterized protein</fullName>
    </submittedName>
</protein>
<evidence type="ECO:0000313" key="3">
    <source>
        <dbReference type="EMBL" id="MDR7333024.1"/>
    </source>
</evidence>
<keyword evidence="1" id="KW-1133">Transmembrane helix</keyword>
<comment type="caution">
    <text evidence="3">The sequence shown here is derived from an EMBL/GenBank/DDBJ whole genome shotgun (WGS) entry which is preliminary data.</text>
</comment>
<keyword evidence="2" id="KW-0732">Signal</keyword>
<feature type="signal peptide" evidence="2">
    <location>
        <begin position="1"/>
        <end position="22"/>
    </location>
</feature>